<gene>
    <name evidence="2" type="ORF">HMPREF0647_09685</name>
</gene>
<dbReference type="Proteomes" id="UP000029525">
    <property type="component" value="Unassembled WGS sequence"/>
</dbReference>
<name>A0A096A9E6_9BACT</name>
<organism evidence="2 3">
    <name type="scientific">Prevotella bivia DNF00320</name>
    <dbReference type="NCBI Taxonomy" id="1401068"/>
    <lineage>
        <taxon>Bacteria</taxon>
        <taxon>Pseudomonadati</taxon>
        <taxon>Bacteroidota</taxon>
        <taxon>Bacteroidia</taxon>
        <taxon>Bacteroidales</taxon>
        <taxon>Prevotellaceae</taxon>
        <taxon>Prevotella</taxon>
    </lineage>
</organism>
<dbReference type="EMBL" id="JRNQ01000075">
    <property type="protein sequence ID" value="KGF43580.1"/>
    <property type="molecule type" value="Genomic_DNA"/>
</dbReference>
<dbReference type="AlphaFoldDB" id="A0A096A9E6"/>
<sequence length="158" mass="17552">MKRLMLLVLSTFMGLAIHAQSDVVSMKIAAQIFKQKNPATAKEGLAKLGYAYKGISSDSYGKDHNYVKNMDLTASFLPTKFQQGNSSLIMQAVDGSTLYIYVFNRTVLAQLKAQVKAMGYDMSKPDKSGTVVCVKDNEPTFTFLYLQQPLPYCVQITE</sequence>
<accession>A0A096A9E6</accession>
<reference evidence="2 3" key="1">
    <citation type="submission" date="2014-07" db="EMBL/GenBank/DDBJ databases">
        <authorList>
            <person name="McCorrison J."/>
            <person name="Sanka R."/>
            <person name="Torralba M."/>
            <person name="Gillis M."/>
            <person name="Haft D.H."/>
            <person name="Methe B."/>
            <person name="Sutton G."/>
            <person name="Nelson K.E."/>
        </authorList>
    </citation>
    <scope>NUCLEOTIDE SEQUENCE [LARGE SCALE GENOMIC DNA]</scope>
    <source>
        <strain evidence="2 3">DNF00320</strain>
    </source>
</reference>
<feature type="chain" id="PRO_5001915085" evidence="1">
    <location>
        <begin position="22"/>
        <end position="158"/>
    </location>
</feature>
<evidence type="ECO:0000313" key="3">
    <source>
        <dbReference type="Proteomes" id="UP000029525"/>
    </source>
</evidence>
<keyword evidence="1" id="KW-0732">Signal</keyword>
<evidence type="ECO:0000313" key="2">
    <source>
        <dbReference type="EMBL" id="KGF43580.1"/>
    </source>
</evidence>
<evidence type="ECO:0000256" key="1">
    <source>
        <dbReference type="SAM" id="SignalP"/>
    </source>
</evidence>
<feature type="signal peptide" evidence="1">
    <location>
        <begin position="1"/>
        <end position="21"/>
    </location>
</feature>
<comment type="caution">
    <text evidence="2">The sequence shown here is derived from an EMBL/GenBank/DDBJ whole genome shotgun (WGS) entry which is preliminary data.</text>
</comment>
<protein>
    <submittedName>
        <fullName evidence="2">Uncharacterized protein</fullName>
    </submittedName>
</protein>
<proteinExistence type="predicted"/>
<dbReference type="RefSeq" id="WP_036868287.1">
    <property type="nucleotide sequence ID" value="NZ_JRNQ01000075.1"/>
</dbReference>